<keyword evidence="9" id="KW-0472">Membrane</keyword>
<dbReference type="NCBIfam" id="TIGR01711">
    <property type="entry name" value="gspJ"/>
    <property type="match status" value="1"/>
</dbReference>
<keyword evidence="5" id="KW-0488">Methylation</keyword>
<dbReference type="OrthoDB" id="9794345at2"/>
<dbReference type="PROSITE" id="PS00409">
    <property type="entry name" value="PROKAR_NTER_METHYL"/>
    <property type="match status" value="1"/>
</dbReference>
<dbReference type="SUPFAM" id="SSF54523">
    <property type="entry name" value="Pili subunits"/>
    <property type="match status" value="1"/>
</dbReference>
<dbReference type="InterPro" id="IPR012902">
    <property type="entry name" value="N_methyl_site"/>
</dbReference>
<evidence type="ECO:0000256" key="10">
    <source>
        <dbReference type="SAM" id="MobiDB-lite"/>
    </source>
</evidence>
<organism evidence="11 12">
    <name type="scientific">Ferrimonas aestuarii</name>
    <dbReference type="NCBI Taxonomy" id="2569539"/>
    <lineage>
        <taxon>Bacteria</taxon>
        <taxon>Pseudomonadati</taxon>
        <taxon>Pseudomonadota</taxon>
        <taxon>Gammaproteobacteria</taxon>
        <taxon>Alteromonadales</taxon>
        <taxon>Ferrimonadaceae</taxon>
        <taxon>Ferrimonas</taxon>
    </lineage>
</organism>
<feature type="compositionally biased region" description="Low complexity" evidence="10">
    <location>
        <begin position="217"/>
        <end position="242"/>
    </location>
</feature>
<dbReference type="GO" id="GO:0015628">
    <property type="term" value="P:protein secretion by the type II secretion system"/>
    <property type="evidence" value="ECO:0007669"/>
    <property type="project" value="InterPro"/>
</dbReference>
<comment type="similarity">
    <text evidence="2">Belongs to the GSP J family.</text>
</comment>
<proteinExistence type="inferred from homology"/>
<keyword evidence="8" id="KW-1133">Transmembrane helix</keyword>
<evidence type="ECO:0000256" key="9">
    <source>
        <dbReference type="ARBA" id="ARBA00023136"/>
    </source>
</evidence>
<dbReference type="EMBL" id="SWCJ01000004">
    <property type="protein sequence ID" value="TKB56221.1"/>
    <property type="molecule type" value="Genomic_DNA"/>
</dbReference>
<accession>A0A4U1BPC1</accession>
<dbReference type="InterPro" id="IPR010055">
    <property type="entry name" value="T2SS_protein-GspJ"/>
</dbReference>
<dbReference type="Proteomes" id="UP000305675">
    <property type="component" value="Unassembled WGS sequence"/>
</dbReference>
<evidence type="ECO:0000256" key="8">
    <source>
        <dbReference type="ARBA" id="ARBA00022989"/>
    </source>
</evidence>
<dbReference type="GO" id="GO:0015627">
    <property type="term" value="C:type II protein secretion system complex"/>
    <property type="evidence" value="ECO:0007669"/>
    <property type="project" value="InterPro"/>
</dbReference>
<dbReference type="RefSeq" id="WP_136862950.1">
    <property type="nucleotide sequence ID" value="NZ_SWCJ01000004.1"/>
</dbReference>
<dbReference type="AlphaFoldDB" id="A0A4U1BPC1"/>
<comment type="subcellular location">
    <subcellularLocation>
        <location evidence="1">Cell inner membrane</location>
        <topology evidence="1">Single-pass membrane protein</topology>
    </subcellularLocation>
</comment>
<dbReference type="Gene3D" id="2.10.70.20">
    <property type="entry name" value="gspk-gspi-gspj complex like domains"/>
    <property type="match status" value="1"/>
</dbReference>
<keyword evidence="12" id="KW-1185">Reference proteome</keyword>
<keyword evidence="4" id="KW-1003">Cell membrane</keyword>
<evidence type="ECO:0000256" key="1">
    <source>
        <dbReference type="ARBA" id="ARBA00004377"/>
    </source>
</evidence>
<protein>
    <recommendedName>
        <fullName evidence="3">Type II secretion system protein J</fullName>
    </recommendedName>
</protein>
<dbReference type="Gene3D" id="3.10.610.10">
    <property type="entry name" value="GSPII I/J protein-like"/>
    <property type="match status" value="1"/>
</dbReference>
<sequence length="242" mass="26756">MWLNRTKASGFTLLEMLLAIAVFAMLAVATSAVLSNVLDISESSKQHHTRLKDMQRAMSIIQRDIEQMVMRPVRAEGAEPSDSNYQFGEGWLDSDADGFSFYHLGWLNPRGQLPRGSLQQVGYRLQENQLQRLYFIYPDSVEGTEPEVLPLLENVLDLKFSFFIEDQWQTKFSGSPNVRAISIEFETEDFGKIERRFLVADGVGSAKSGGGDESDTGADNGNNDTGTGSGNDNNKSGGANDD</sequence>
<evidence type="ECO:0000256" key="5">
    <source>
        <dbReference type="ARBA" id="ARBA00022481"/>
    </source>
</evidence>
<evidence type="ECO:0000256" key="2">
    <source>
        <dbReference type="ARBA" id="ARBA00011084"/>
    </source>
</evidence>
<evidence type="ECO:0000313" key="11">
    <source>
        <dbReference type="EMBL" id="TKB56221.1"/>
    </source>
</evidence>
<gene>
    <name evidence="11" type="primary">gspJ</name>
    <name evidence="11" type="ORF">FCL42_08385</name>
</gene>
<dbReference type="Pfam" id="PF07963">
    <property type="entry name" value="N_methyl"/>
    <property type="match status" value="1"/>
</dbReference>
<feature type="region of interest" description="Disordered" evidence="10">
    <location>
        <begin position="204"/>
        <end position="242"/>
    </location>
</feature>
<evidence type="ECO:0000313" key="12">
    <source>
        <dbReference type="Proteomes" id="UP000305675"/>
    </source>
</evidence>
<dbReference type="InterPro" id="IPR045584">
    <property type="entry name" value="Pilin-like"/>
</dbReference>
<dbReference type="NCBIfam" id="TIGR02532">
    <property type="entry name" value="IV_pilin_GFxxxE"/>
    <property type="match status" value="1"/>
</dbReference>
<keyword evidence="6" id="KW-0997">Cell inner membrane</keyword>
<dbReference type="GO" id="GO:0005886">
    <property type="term" value="C:plasma membrane"/>
    <property type="evidence" value="ECO:0007669"/>
    <property type="project" value="UniProtKB-SubCell"/>
</dbReference>
<evidence type="ECO:0000256" key="6">
    <source>
        <dbReference type="ARBA" id="ARBA00022519"/>
    </source>
</evidence>
<dbReference type="InterPro" id="IPR051621">
    <property type="entry name" value="T2SS_protein_J"/>
</dbReference>
<dbReference type="PANTHER" id="PTHR39583:SF2">
    <property type="entry name" value="TYPE II SECRETION SYSTEM PROTEIN J"/>
    <property type="match status" value="1"/>
</dbReference>
<keyword evidence="7" id="KW-0812">Transmembrane</keyword>
<evidence type="ECO:0000256" key="7">
    <source>
        <dbReference type="ARBA" id="ARBA00022692"/>
    </source>
</evidence>
<evidence type="ECO:0000256" key="3">
    <source>
        <dbReference type="ARBA" id="ARBA00021539"/>
    </source>
</evidence>
<name>A0A4U1BPC1_9GAMM</name>
<reference evidence="11 12" key="1">
    <citation type="submission" date="2019-04" db="EMBL/GenBank/DDBJ databases">
        <authorList>
            <person name="Hwang J.C."/>
        </authorList>
    </citation>
    <scope>NUCLEOTIDE SEQUENCE [LARGE SCALE GENOMIC DNA]</scope>
    <source>
        <strain evidence="11 12">IMCC35002</strain>
    </source>
</reference>
<evidence type="ECO:0000256" key="4">
    <source>
        <dbReference type="ARBA" id="ARBA00022475"/>
    </source>
</evidence>
<dbReference type="Pfam" id="PF11612">
    <property type="entry name" value="T2SSJ"/>
    <property type="match status" value="1"/>
</dbReference>
<dbReference type="PANTHER" id="PTHR39583">
    <property type="entry name" value="TYPE II SECRETION SYSTEM PROTEIN J-RELATED"/>
    <property type="match status" value="1"/>
</dbReference>
<comment type="caution">
    <text evidence="11">The sequence shown here is derived from an EMBL/GenBank/DDBJ whole genome shotgun (WGS) entry which is preliminary data.</text>
</comment>